<protein>
    <submittedName>
        <fullName evidence="1">Uncharacterized protein</fullName>
    </submittedName>
</protein>
<comment type="caution">
    <text evidence="1">The sequence shown here is derived from an EMBL/GenBank/DDBJ whole genome shotgun (WGS) entry which is preliminary data.</text>
</comment>
<dbReference type="EMBL" id="BARU01023287">
    <property type="protein sequence ID" value="GAH51374.1"/>
    <property type="molecule type" value="Genomic_DNA"/>
</dbReference>
<accession>X1HBZ8</accession>
<proteinExistence type="predicted"/>
<feature type="non-terminal residue" evidence="1">
    <location>
        <position position="53"/>
    </location>
</feature>
<name>X1HBZ8_9ZZZZ</name>
<dbReference type="AlphaFoldDB" id="X1HBZ8"/>
<gene>
    <name evidence="1" type="ORF">S03H2_37810</name>
</gene>
<organism evidence="1">
    <name type="scientific">marine sediment metagenome</name>
    <dbReference type="NCBI Taxonomy" id="412755"/>
    <lineage>
        <taxon>unclassified sequences</taxon>
        <taxon>metagenomes</taxon>
        <taxon>ecological metagenomes</taxon>
    </lineage>
</organism>
<evidence type="ECO:0000313" key="1">
    <source>
        <dbReference type="EMBL" id="GAH51374.1"/>
    </source>
</evidence>
<sequence length="53" mass="6283">MRNGQMIQKMRDEGFNVTRGYVDFLLRERHLPRPTIAGPLLDWRAADLDRLRS</sequence>
<reference evidence="1" key="1">
    <citation type="journal article" date="2014" name="Front. Microbiol.">
        <title>High frequency of phylogenetically diverse reductive dehalogenase-homologous genes in deep subseafloor sedimentary metagenomes.</title>
        <authorList>
            <person name="Kawai M."/>
            <person name="Futagami T."/>
            <person name="Toyoda A."/>
            <person name="Takaki Y."/>
            <person name="Nishi S."/>
            <person name="Hori S."/>
            <person name="Arai W."/>
            <person name="Tsubouchi T."/>
            <person name="Morono Y."/>
            <person name="Uchiyama I."/>
            <person name="Ito T."/>
            <person name="Fujiyama A."/>
            <person name="Inagaki F."/>
            <person name="Takami H."/>
        </authorList>
    </citation>
    <scope>NUCLEOTIDE SEQUENCE</scope>
    <source>
        <strain evidence="1">Expedition CK06-06</strain>
    </source>
</reference>